<reference evidence="2 3" key="1">
    <citation type="submission" date="2019-03" db="EMBL/GenBank/DDBJ databases">
        <authorList>
            <consortium name="Pathogen Informatics"/>
        </authorList>
    </citation>
    <scope>NUCLEOTIDE SEQUENCE [LARGE SCALE GENOMIC DNA]</scope>
    <source>
        <strain evidence="2 3">NCTC12282</strain>
    </source>
</reference>
<keyword evidence="1" id="KW-0812">Transmembrane</keyword>
<dbReference type="SUPFAM" id="SSF53300">
    <property type="entry name" value="vWA-like"/>
    <property type="match status" value="1"/>
</dbReference>
<evidence type="ECO:0000256" key="1">
    <source>
        <dbReference type="SAM" id="Phobius"/>
    </source>
</evidence>
<dbReference type="InterPro" id="IPR036465">
    <property type="entry name" value="vWFA_dom_sf"/>
</dbReference>
<sequence>MSELKRSRIKFFCHNRRAGVSIMFAIVLPLLLATFSLGIDGSRFLIKRARLADALSQGSFAVASTNTNLTTSQEKTEGKELVRNYINYYLPGDLIDESTLNVQAVIEKDPSDATKINSIAYVATAKIIAHPIIDGVSNALPGFSKDVSIIADENNGIVRRTMGDVNIESDIVFAVDFSGSILDKTEDGKPYLVILREVVSDLATQIVDEASNSKIAIVPFDTVYRLKLKKKMKLVVTE</sequence>
<dbReference type="Proteomes" id="UP000373449">
    <property type="component" value="Unassembled WGS sequence"/>
</dbReference>
<evidence type="ECO:0000313" key="2">
    <source>
        <dbReference type="EMBL" id="VFS48762.1"/>
    </source>
</evidence>
<keyword evidence="1" id="KW-0472">Membrane</keyword>
<proteinExistence type="predicted"/>
<feature type="transmembrane region" description="Helical" evidence="1">
    <location>
        <begin position="20"/>
        <end position="39"/>
    </location>
</feature>
<dbReference type="AlphaFoldDB" id="A0A484ZJU5"/>
<name>A0A484ZJU5_9GAMM</name>
<evidence type="ECO:0000313" key="3">
    <source>
        <dbReference type="Proteomes" id="UP000373449"/>
    </source>
</evidence>
<dbReference type="RefSeq" id="WP_134531210.1">
    <property type="nucleotide sequence ID" value="NZ_CAADJA010000002.1"/>
</dbReference>
<dbReference type="EMBL" id="CAADJA010000002">
    <property type="protein sequence ID" value="VFS48762.1"/>
    <property type="molecule type" value="Genomic_DNA"/>
</dbReference>
<accession>A0A484ZJU5</accession>
<organism evidence="2 3">
    <name type="scientific">Budvicia aquatica</name>
    <dbReference type="NCBI Taxonomy" id="82979"/>
    <lineage>
        <taxon>Bacteria</taxon>
        <taxon>Pseudomonadati</taxon>
        <taxon>Pseudomonadota</taxon>
        <taxon>Gammaproteobacteria</taxon>
        <taxon>Enterobacterales</taxon>
        <taxon>Budviciaceae</taxon>
        <taxon>Budvicia</taxon>
    </lineage>
</organism>
<dbReference type="Gene3D" id="3.40.50.410">
    <property type="entry name" value="von Willebrand factor, type A domain"/>
    <property type="match status" value="1"/>
</dbReference>
<protein>
    <submittedName>
        <fullName evidence="2">Flp pilus assembly protein TadG</fullName>
    </submittedName>
</protein>
<gene>
    <name evidence="2" type="ORF">NCTC12282_03363</name>
</gene>
<keyword evidence="1" id="KW-1133">Transmembrane helix</keyword>